<organism evidence="1 2">
    <name type="scientific">Chromohalobacter canadensis</name>
    <dbReference type="NCBI Taxonomy" id="141389"/>
    <lineage>
        <taxon>Bacteria</taxon>
        <taxon>Pseudomonadati</taxon>
        <taxon>Pseudomonadota</taxon>
        <taxon>Gammaproteobacteria</taxon>
        <taxon>Oceanospirillales</taxon>
        <taxon>Halomonadaceae</taxon>
        <taxon>Chromohalobacter</taxon>
    </lineage>
</organism>
<gene>
    <name evidence="1" type="ORF">SAMN05421509_10143</name>
</gene>
<proteinExistence type="predicted"/>
<protein>
    <submittedName>
        <fullName evidence="1">Uncharacterized protein</fullName>
    </submittedName>
</protein>
<accession>A0A285VA54</accession>
<name>A0A285VA54_9GAMM</name>
<dbReference type="AlphaFoldDB" id="A0A285VA54"/>
<reference evidence="1 2" key="1">
    <citation type="submission" date="2017-08" db="EMBL/GenBank/DDBJ databases">
        <authorList>
            <person name="de Groot N.N."/>
        </authorList>
    </citation>
    <scope>NUCLEOTIDE SEQUENCE [LARGE SCALE GENOMIC DNA]</scope>
    <source>
        <strain evidence="1 2">USBA 855</strain>
    </source>
</reference>
<evidence type="ECO:0000313" key="2">
    <source>
        <dbReference type="Proteomes" id="UP000219023"/>
    </source>
</evidence>
<dbReference type="Proteomes" id="UP000219023">
    <property type="component" value="Unassembled WGS sequence"/>
</dbReference>
<dbReference type="EMBL" id="OBQJ01000001">
    <property type="protein sequence ID" value="SOC50984.1"/>
    <property type="molecule type" value="Genomic_DNA"/>
</dbReference>
<sequence length="50" mass="5415">MQQGFSPSSRFEKGLASAAQESAVLPRTPRCVLGVPVRAIMAITIRMLIE</sequence>
<evidence type="ECO:0000313" key="1">
    <source>
        <dbReference type="EMBL" id="SOC50984.1"/>
    </source>
</evidence>